<organism evidence="3 4">
    <name type="scientific">Lactuca sativa</name>
    <name type="common">Garden lettuce</name>
    <dbReference type="NCBI Taxonomy" id="4236"/>
    <lineage>
        <taxon>Eukaryota</taxon>
        <taxon>Viridiplantae</taxon>
        <taxon>Streptophyta</taxon>
        <taxon>Embryophyta</taxon>
        <taxon>Tracheophyta</taxon>
        <taxon>Spermatophyta</taxon>
        <taxon>Magnoliopsida</taxon>
        <taxon>eudicotyledons</taxon>
        <taxon>Gunneridae</taxon>
        <taxon>Pentapetalae</taxon>
        <taxon>asterids</taxon>
        <taxon>campanulids</taxon>
        <taxon>Asterales</taxon>
        <taxon>Asteraceae</taxon>
        <taxon>Cichorioideae</taxon>
        <taxon>Cichorieae</taxon>
        <taxon>Lactucinae</taxon>
        <taxon>Lactuca</taxon>
    </lineage>
</organism>
<reference evidence="3 4" key="1">
    <citation type="journal article" date="2017" name="Nat. Commun.">
        <title>Genome assembly with in vitro proximity ligation data and whole-genome triplication in lettuce.</title>
        <authorList>
            <person name="Reyes-Chin-Wo S."/>
            <person name="Wang Z."/>
            <person name="Yang X."/>
            <person name="Kozik A."/>
            <person name="Arikit S."/>
            <person name="Song C."/>
            <person name="Xia L."/>
            <person name="Froenicke L."/>
            <person name="Lavelle D.O."/>
            <person name="Truco M.J."/>
            <person name="Xia R."/>
            <person name="Zhu S."/>
            <person name="Xu C."/>
            <person name="Xu H."/>
            <person name="Xu X."/>
            <person name="Cox K."/>
            <person name="Korf I."/>
            <person name="Meyers B.C."/>
            <person name="Michelmore R.W."/>
        </authorList>
    </citation>
    <scope>NUCLEOTIDE SEQUENCE [LARGE SCALE GENOMIC DNA]</scope>
    <source>
        <strain evidence="4">cv. Salinas</strain>
        <tissue evidence="3">Seedlings</tissue>
    </source>
</reference>
<evidence type="ECO:0000259" key="2">
    <source>
        <dbReference type="Pfam" id="PF14303"/>
    </source>
</evidence>
<name>A0A9R1VA01_LACSA</name>
<feature type="compositionally biased region" description="Basic and acidic residues" evidence="1">
    <location>
        <begin position="60"/>
        <end position="74"/>
    </location>
</feature>
<gene>
    <name evidence="3" type="ORF">LSAT_V11C600329400</name>
</gene>
<dbReference type="Pfam" id="PF14303">
    <property type="entry name" value="NAM-associated"/>
    <property type="match status" value="1"/>
</dbReference>
<evidence type="ECO:0000256" key="1">
    <source>
        <dbReference type="SAM" id="MobiDB-lite"/>
    </source>
</evidence>
<dbReference type="Proteomes" id="UP000235145">
    <property type="component" value="Unassembled WGS sequence"/>
</dbReference>
<dbReference type="AlphaFoldDB" id="A0A9R1VA01"/>
<feature type="domain" description="No apical meristem-associated C-terminal" evidence="2">
    <location>
        <begin position="17"/>
        <end position="160"/>
    </location>
</feature>
<sequence>MHRAALEQFEKTTATRKTFPYVKPWLNLKDAPKWKEQVEGCSQSSSSNLSRNPDETSQQSDDRTHFDINDKPLDLEDEQPLRRPVGRNKAKKRIQRLRNLKFDRYVHVQEMKVEMLSRVEQKMIETQLVIQTKTNMEILKKKADDLEGEDLELFLTMKESVRVRRRNRG</sequence>
<keyword evidence="4" id="KW-1185">Reference proteome</keyword>
<dbReference type="PANTHER" id="PTHR45023">
    <property type="match status" value="1"/>
</dbReference>
<evidence type="ECO:0000313" key="4">
    <source>
        <dbReference type="Proteomes" id="UP000235145"/>
    </source>
</evidence>
<proteinExistence type="predicted"/>
<accession>A0A9R1VA01</accession>
<comment type="caution">
    <text evidence="3">The sequence shown here is derived from an EMBL/GenBank/DDBJ whole genome shotgun (WGS) entry which is preliminary data.</text>
</comment>
<evidence type="ECO:0000313" key="3">
    <source>
        <dbReference type="EMBL" id="KAJ0201132.1"/>
    </source>
</evidence>
<feature type="region of interest" description="Disordered" evidence="1">
    <location>
        <begin position="36"/>
        <end position="90"/>
    </location>
</feature>
<dbReference type="PANTHER" id="PTHR45023:SF14">
    <property type="entry name" value="GLUTATHIONE TRANSFERASE"/>
    <property type="match status" value="1"/>
</dbReference>
<protein>
    <recommendedName>
        <fullName evidence="2">No apical meristem-associated C-terminal domain-containing protein</fullName>
    </recommendedName>
</protein>
<dbReference type="EMBL" id="NBSK02000006">
    <property type="protein sequence ID" value="KAJ0201132.1"/>
    <property type="molecule type" value="Genomic_DNA"/>
</dbReference>
<dbReference type="InterPro" id="IPR029466">
    <property type="entry name" value="NAM-associated_C"/>
</dbReference>